<evidence type="ECO:0000256" key="4">
    <source>
        <dbReference type="ARBA" id="ARBA00013204"/>
    </source>
</evidence>
<dbReference type="InterPro" id="IPR005128">
    <property type="entry name" value="Acetolactate_a_deCO2ase"/>
</dbReference>
<comment type="similarity">
    <text evidence="3 9">Belongs to the alpha-acetolactate decarboxylase family.</text>
</comment>
<name>A0A448TKG5_9CORY</name>
<dbReference type="AlphaFoldDB" id="A0A448TKG5"/>
<gene>
    <name evidence="10" type="primary">alsD</name>
    <name evidence="10" type="ORF">NCTC10254_01063</name>
</gene>
<evidence type="ECO:0000256" key="6">
    <source>
        <dbReference type="ARBA" id="ARBA00022793"/>
    </source>
</evidence>
<dbReference type="GO" id="GO:0045151">
    <property type="term" value="P:acetoin biosynthetic process"/>
    <property type="evidence" value="ECO:0007669"/>
    <property type="project" value="UniProtKB-UniRule"/>
</dbReference>
<dbReference type="GO" id="GO:0047605">
    <property type="term" value="F:acetolactate decarboxylase activity"/>
    <property type="evidence" value="ECO:0007669"/>
    <property type="project" value="UniProtKB-UniRule"/>
</dbReference>
<dbReference type="RefSeq" id="WP_005526077.1">
    <property type="nucleotide sequence ID" value="NZ_CAUOYC010000002.1"/>
</dbReference>
<comment type="caution">
    <text evidence="10">The sequence shown here is derived from an EMBL/GenBank/DDBJ whole genome shotgun (WGS) entry which is preliminary data.</text>
</comment>
<evidence type="ECO:0000256" key="8">
    <source>
        <dbReference type="ARBA" id="ARBA00023239"/>
    </source>
</evidence>
<dbReference type="NCBIfam" id="TIGR01252">
    <property type="entry name" value="acetolac_decarb"/>
    <property type="match status" value="1"/>
</dbReference>
<evidence type="ECO:0000256" key="9">
    <source>
        <dbReference type="PIRNR" id="PIRNR001332"/>
    </source>
</evidence>
<proteinExistence type="inferred from homology"/>
<evidence type="ECO:0000313" key="11">
    <source>
        <dbReference type="Proteomes" id="UP000249886"/>
    </source>
</evidence>
<evidence type="ECO:0000256" key="2">
    <source>
        <dbReference type="ARBA" id="ARBA00005170"/>
    </source>
</evidence>
<comment type="catalytic activity">
    <reaction evidence="1 9">
        <text>(2S)-2-acetolactate + H(+) = (R)-acetoin + CO2</text>
        <dbReference type="Rhea" id="RHEA:21580"/>
        <dbReference type="ChEBI" id="CHEBI:15378"/>
        <dbReference type="ChEBI" id="CHEBI:15686"/>
        <dbReference type="ChEBI" id="CHEBI:16526"/>
        <dbReference type="ChEBI" id="CHEBI:58476"/>
        <dbReference type="EC" id="4.1.1.5"/>
    </reaction>
</comment>
<keyword evidence="7 9" id="KW-0005">Acetoin biosynthesis</keyword>
<comment type="pathway">
    <text evidence="2 9">Polyol metabolism; (R,R)-butane-2,3-diol biosynthesis; (R,R)-butane-2,3-diol from pyruvate: step 2/3.</text>
</comment>
<accession>A0A448TKG5</accession>
<evidence type="ECO:0000256" key="1">
    <source>
        <dbReference type="ARBA" id="ARBA00001784"/>
    </source>
</evidence>
<dbReference type="Proteomes" id="UP000249886">
    <property type="component" value="Unassembled WGS sequence"/>
</dbReference>
<protein>
    <recommendedName>
        <fullName evidence="5 9">Alpha-acetolactate decarboxylase</fullName>
        <ecNumber evidence="4 9">4.1.1.5</ecNumber>
    </recommendedName>
</protein>
<dbReference type="Gene3D" id="3.30.1330.80">
    <property type="entry name" value="Hypothetical protein, similar to alpha- acetolactate decarboxylase, domain 2"/>
    <property type="match status" value="2"/>
</dbReference>
<dbReference type="UniPathway" id="UPA00626">
    <property type="reaction ID" value="UER00678"/>
</dbReference>
<reference evidence="10 11" key="1">
    <citation type="submission" date="2018-06" db="EMBL/GenBank/DDBJ databases">
        <authorList>
            <consortium name="Pathogen Informatics"/>
            <person name="Doyle S."/>
        </authorList>
    </citation>
    <scope>NUCLEOTIDE SEQUENCE [LARGE SCALE GENOMIC DNA]</scope>
    <source>
        <strain evidence="10 11">NCTC10254</strain>
    </source>
</reference>
<dbReference type="Pfam" id="PF03306">
    <property type="entry name" value="AAL_decarboxy"/>
    <property type="match status" value="1"/>
</dbReference>
<keyword evidence="6 9" id="KW-0210">Decarboxylase</keyword>
<dbReference type="PANTHER" id="PTHR35524:SF1">
    <property type="entry name" value="ALPHA-ACETOLACTATE DECARBOXYLASE"/>
    <property type="match status" value="1"/>
</dbReference>
<dbReference type="PIRSF" id="PIRSF001332">
    <property type="entry name" value="Acetolac_decarb"/>
    <property type="match status" value="1"/>
</dbReference>
<evidence type="ECO:0000256" key="7">
    <source>
        <dbReference type="ARBA" id="ARBA00023061"/>
    </source>
</evidence>
<dbReference type="EC" id="4.1.1.5" evidence="4 9"/>
<evidence type="ECO:0000256" key="3">
    <source>
        <dbReference type="ARBA" id="ARBA00007106"/>
    </source>
</evidence>
<sequence>MTVPDRSRDIPVQRHTIFQSSLMTALLDGIYDGELTIGELLGHGNFGIGTFDALDGEMIIVDGVCYQVRGDGSATVADLEQHSPFAVATNFVPRIVREAPPGMCRKELSEFISGILPSENYMYAVRITGMFESVRVRTVTKQQRPYRPMLEATGDDAELVFSHTAGIIAGFRTPIYEKGIGIPGCHVHFIDNARTHGGHVLDFTLSSGLIEVCPGTDLQLRLPLNHEFSTARLAPEDLDQQIHATEVKE</sequence>
<dbReference type="CDD" id="cd17299">
    <property type="entry name" value="acetolactate_decarboxylase"/>
    <property type="match status" value="1"/>
</dbReference>
<dbReference type="SUPFAM" id="SSF117856">
    <property type="entry name" value="AF0104/ALDC/Ptd012-like"/>
    <property type="match status" value="1"/>
</dbReference>
<keyword evidence="8 9" id="KW-0456">Lyase</keyword>
<organism evidence="10 11">
    <name type="scientific">Corynebacterium matruchotii</name>
    <dbReference type="NCBI Taxonomy" id="43768"/>
    <lineage>
        <taxon>Bacteria</taxon>
        <taxon>Bacillati</taxon>
        <taxon>Actinomycetota</taxon>
        <taxon>Actinomycetes</taxon>
        <taxon>Mycobacteriales</taxon>
        <taxon>Corynebacteriaceae</taxon>
        <taxon>Corynebacterium</taxon>
    </lineage>
</organism>
<dbReference type="PANTHER" id="PTHR35524">
    <property type="entry name" value="ALPHA-ACETOLACTATE DECARBOXYLASE"/>
    <property type="match status" value="1"/>
</dbReference>
<dbReference type="EMBL" id="UARK01000003">
    <property type="protein sequence ID" value="SPW27869.1"/>
    <property type="molecule type" value="Genomic_DNA"/>
</dbReference>
<evidence type="ECO:0000256" key="5">
    <source>
        <dbReference type="ARBA" id="ARBA00020164"/>
    </source>
</evidence>
<evidence type="ECO:0000313" key="10">
    <source>
        <dbReference type="EMBL" id="SPW27869.1"/>
    </source>
</evidence>
<dbReference type="GeneID" id="84574215"/>